<keyword evidence="7" id="KW-1185">Reference proteome</keyword>
<comment type="similarity">
    <text evidence="1">Belongs to the ABC transporter superfamily.</text>
</comment>
<evidence type="ECO:0000256" key="3">
    <source>
        <dbReference type="ARBA" id="ARBA00022741"/>
    </source>
</evidence>
<reference evidence="6" key="2">
    <citation type="submission" date="2021-08" db="EMBL/GenBank/DDBJ databases">
        <authorList>
            <person name="Tani A."/>
            <person name="Ola A."/>
            <person name="Ogura Y."/>
            <person name="Katsura K."/>
            <person name="Hayashi T."/>
        </authorList>
    </citation>
    <scope>NUCLEOTIDE SEQUENCE</scope>
    <source>
        <strain evidence="6">DSM 14458</strain>
    </source>
</reference>
<dbReference type="Pfam" id="PF00005">
    <property type="entry name" value="ABC_tran"/>
    <property type="match status" value="1"/>
</dbReference>
<evidence type="ECO:0000259" key="5">
    <source>
        <dbReference type="PROSITE" id="PS50893"/>
    </source>
</evidence>
<dbReference type="PROSITE" id="PS00211">
    <property type="entry name" value="ABC_TRANSPORTER_1"/>
    <property type="match status" value="1"/>
</dbReference>
<dbReference type="InterPro" id="IPR017871">
    <property type="entry name" value="ABC_transporter-like_CS"/>
</dbReference>
<gene>
    <name evidence="6" type="primary">kpsT</name>
    <name evidence="6" type="ORF">BGCPKDLD_1905</name>
</gene>
<reference evidence="6" key="1">
    <citation type="journal article" date="2021" name="Front. Microbiol.">
        <title>Comprehensive Comparative Genomics and Phenotyping of Methylobacterium Species.</title>
        <authorList>
            <person name="Alessa O."/>
            <person name="Ogura Y."/>
            <person name="Fujitani Y."/>
            <person name="Takami H."/>
            <person name="Hayashi T."/>
            <person name="Sahin N."/>
            <person name="Tani A."/>
        </authorList>
    </citation>
    <scope>NUCLEOTIDE SEQUENCE</scope>
    <source>
        <strain evidence="6">DSM 14458</strain>
    </source>
</reference>
<comment type="caution">
    <text evidence="6">The sequence shown here is derived from an EMBL/GenBank/DDBJ whole genome shotgun (WGS) entry which is preliminary data.</text>
</comment>
<protein>
    <submittedName>
        <fullName evidence="6">Polysialic acid transport ATP-binding protein KpsT</fullName>
    </submittedName>
</protein>
<dbReference type="InterPro" id="IPR050683">
    <property type="entry name" value="Bact_Polysacc_Export_ATP-bd"/>
</dbReference>
<dbReference type="Proteomes" id="UP001055093">
    <property type="component" value="Unassembled WGS sequence"/>
</dbReference>
<proteinExistence type="inferred from homology"/>
<accession>A0ABQ4UT11</accession>
<dbReference type="PANTHER" id="PTHR46743">
    <property type="entry name" value="TEICHOIC ACIDS EXPORT ATP-BINDING PROTEIN TAGH"/>
    <property type="match status" value="1"/>
</dbReference>
<dbReference type="InterPro" id="IPR003439">
    <property type="entry name" value="ABC_transporter-like_ATP-bd"/>
</dbReference>
<dbReference type="InterPro" id="IPR027417">
    <property type="entry name" value="P-loop_NTPase"/>
</dbReference>
<dbReference type="Gene3D" id="3.40.50.300">
    <property type="entry name" value="P-loop containing nucleotide triphosphate hydrolases"/>
    <property type="match status" value="1"/>
</dbReference>
<dbReference type="SUPFAM" id="SSF52540">
    <property type="entry name" value="P-loop containing nucleoside triphosphate hydrolases"/>
    <property type="match status" value="1"/>
</dbReference>
<name>A0ABQ4UT11_9HYPH</name>
<dbReference type="EMBL" id="BPRE01000005">
    <property type="protein sequence ID" value="GJE75321.1"/>
    <property type="molecule type" value="Genomic_DNA"/>
</dbReference>
<evidence type="ECO:0000256" key="1">
    <source>
        <dbReference type="ARBA" id="ARBA00005417"/>
    </source>
</evidence>
<feature type="domain" description="ABC transporter" evidence="5">
    <location>
        <begin position="2"/>
        <end position="215"/>
    </location>
</feature>
<dbReference type="InterPro" id="IPR015860">
    <property type="entry name" value="ABC_transpr_TagH-like"/>
</dbReference>
<dbReference type="RefSeq" id="WP_137827513.1">
    <property type="nucleotide sequence ID" value="NZ_BPRE01000005.1"/>
</dbReference>
<dbReference type="CDD" id="cd03220">
    <property type="entry name" value="ABC_KpsT_Wzt"/>
    <property type="match status" value="1"/>
</dbReference>
<keyword evidence="3" id="KW-0547">Nucleotide-binding</keyword>
<evidence type="ECO:0000256" key="2">
    <source>
        <dbReference type="ARBA" id="ARBA00022448"/>
    </source>
</evidence>
<evidence type="ECO:0000256" key="4">
    <source>
        <dbReference type="ARBA" id="ARBA00022840"/>
    </source>
</evidence>
<dbReference type="PROSITE" id="PS50893">
    <property type="entry name" value="ABC_TRANSPORTER_2"/>
    <property type="match status" value="1"/>
</dbReference>
<keyword evidence="4 6" id="KW-0067">ATP-binding</keyword>
<sequence length="217" mass="24424">MIRFENVSKFYSVYGKRRIILDRVNFTLRPEISYGIMGINGAGKSTTLRLLAGVEEASRGRIIRGQRVSWPIGFSGGFNPKMSGRDNLIFVSRIYGEDPRQVLEFVEDFAELGVYMDMPVGTYSSGMSARLAFGVSMAIPFDTYLIDETLAVGDARMQKRCQELFEMRRATANIILISHSMEQIRTYCSQAIILVNGQAVVYDKVDEAISAYRRLNG</sequence>
<keyword evidence="2" id="KW-0813">Transport</keyword>
<evidence type="ECO:0000313" key="6">
    <source>
        <dbReference type="EMBL" id="GJE75321.1"/>
    </source>
</evidence>
<organism evidence="6 7">
    <name type="scientific">Methylorubrum suomiense</name>
    <dbReference type="NCBI Taxonomy" id="144191"/>
    <lineage>
        <taxon>Bacteria</taxon>
        <taxon>Pseudomonadati</taxon>
        <taxon>Pseudomonadota</taxon>
        <taxon>Alphaproteobacteria</taxon>
        <taxon>Hyphomicrobiales</taxon>
        <taxon>Methylobacteriaceae</taxon>
        <taxon>Methylorubrum</taxon>
    </lineage>
</organism>
<dbReference type="GO" id="GO:0005524">
    <property type="term" value="F:ATP binding"/>
    <property type="evidence" value="ECO:0007669"/>
    <property type="project" value="UniProtKB-KW"/>
</dbReference>
<dbReference type="PANTHER" id="PTHR46743:SF2">
    <property type="entry name" value="TEICHOIC ACIDS EXPORT ATP-BINDING PROTEIN TAGH"/>
    <property type="match status" value="1"/>
</dbReference>
<evidence type="ECO:0000313" key="7">
    <source>
        <dbReference type="Proteomes" id="UP001055093"/>
    </source>
</evidence>